<dbReference type="Gene3D" id="2.60.40.1190">
    <property type="match status" value="1"/>
</dbReference>
<sequence length="859" mass="98516">MLKTVLLTFINTYQTTITGSFVPQAQNYTKTTIMKKLFLLFLVQFCISVHYSFAQATTPRSLPAKRTNKPVIIDGKLNDLAWQDAAKADDYTEFRPVIGRKEEKGNHTETFLMYDDAGIYFGGTCFERNVDSIAKELAGRDGFGMNDYIGLIFDTYNDKLNGFEYFVTPLGEQWDAKMTPNQNDNNGGEDFSWNAVWKSAVVIHDKGWSFEMFLPYSAIRFSKDKVQNWGLNITRRRRKTEQQYTWNAINPNVNGFLTQEGQWTGISDIKPPLRLQLFPYFSVYANHFPSNTTEQKNWTNQVSGGLDLKLGINQAFTLDATLIPDFGQVQSDNKVLNLTPFEVKFNEYRSFFTEGTELFNKGNLFYSRRIGGTPIHLYDAYDDVKSNERMLKNPTEAKLINASKISGRTKNGLGVGVLNAITQAQYATIENIETGEIRKFQTNPTTNYNLFVLDQTFKHNSSVSFINTNVTRGGNDYNANVSAALFSFNDKKNTYNISGNASTSYLKYKTPDSENSLGYSHTLSVGKTSGRFNFNVSQSLTDTKYTSNDLGYFTNNNFINHNFYIGYRYTEPKGWYNRLFFNINGGLSNLYAPIGDIKSKYQNARINFNLNAQTKKLIWFGMFANFNPAQNDFYEPRTMGHVYKRGKSVAFGSWIETNAAKKYSVSAEFFERIFLNFYNLSGTDISLSQKYRFNSKFSIEHQIGFMPRPRSLGYTTTLSENDILFAVRKVSTVDNVLNLKYSFTNKMGLTFRARHYVSVVDNKEFYSLNKDGSLSTKTGLTEKYNRNVNYFNIDMVYTWQFAPGSFLNVVWKDAGFMSSDIANTRYFENFQNTLQSDQNNNLSIKVIYFLDYLQLKQKM</sequence>
<keyword evidence="4" id="KW-1185">Reference proteome</keyword>
<dbReference type="Proteomes" id="UP000002875">
    <property type="component" value="Chromosome"/>
</dbReference>
<dbReference type="InterPro" id="IPR045670">
    <property type="entry name" value="DUF5916"/>
</dbReference>
<organism evidence="3 4">
    <name type="scientific">Emticicia oligotrophica (strain DSM 17448 / CIP 109782 / MTCC 6937 / GPTSA100-15)</name>
    <dbReference type="NCBI Taxonomy" id="929562"/>
    <lineage>
        <taxon>Bacteria</taxon>
        <taxon>Pseudomonadati</taxon>
        <taxon>Bacteroidota</taxon>
        <taxon>Cytophagia</taxon>
        <taxon>Cytophagales</taxon>
        <taxon>Leadbetterellaceae</taxon>
        <taxon>Emticicia</taxon>
    </lineage>
</organism>
<proteinExistence type="predicted"/>
<reference evidence="3 4" key="1">
    <citation type="submission" date="2011-07" db="EMBL/GenBank/DDBJ databases">
        <title>The complete genome of chromosome of Emticicia oligotrophica DSM 17448.</title>
        <authorList>
            <consortium name="US DOE Joint Genome Institute (JGI-PGF)"/>
            <person name="Lucas S."/>
            <person name="Han J."/>
            <person name="Lapidus A."/>
            <person name="Bruce D."/>
            <person name="Goodwin L."/>
            <person name="Pitluck S."/>
            <person name="Peters L."/>
            <person name="Kyrpides N."/>
            <person name="Mavromatis K."/>
            <person name="Ivanova N."/>
            <person name="Ovchinnikova G."/>
            <person name="Teshima H."/>
            <person name="Detter J.C."/>
            <person name="Tapia R."/>
            <person name="Han C."/>
            <person name="Land M."/>
            <person name="Hauser L."/>
            <person name="Markowitz V."/>
            <person name="Cheng J.-F."/>
            <person name="Hugenholtz P."/>
            <person name="Woyke T."/>
            <person name="Wu D."/>
            <person name="Tindall B."/>
            <person name="Pomrenke H."/>
            <person name="Brambilla E."/>
            <person name="Klenk H.-P."/>
            <person name="Eisen J.A."/>
        </authorList>
    </citation>
    <scope>NUCLEOTIDE SEQUENCE [LARGE SCALE GENOMIC DNA]</scope>
    <source>
        <strain evidence="3 4">DSM 17448</strain>
    </source>
</reference>
<dbReference type="CDD" id="cd09618">
    <property type="entry name" value="CBM9_like_2"/>
    <property type="match status" value="1"/>
</dbReference>
<protein>
    <recommendedName>
        <fullName evidence="2">DUF5916 domain-containing protein</fullName>
    </recommendedName>
</protein>
<keyword evidence="1" id="KW-0812">Transmembrane</keyword>
<feature type="domain" description="DUF5916" evidence="2">
    <location>
        <begin position="271"/>
        <end position="858"/>
    </location>
</feature>
<keyword evidence="1" id="KW-0472">Membrane</keyword>
<dbReference type="SUPFAM" id="SSF49344">
    <property type="entry name" value="CBD9-like"/>
    <property type="match status" value="1"/>
</dbReference>
<feature type="transmembrane region" description="Helical" evidence="1">
    <location>
        <begin position="37"/>
        <end position="54"/>
    </location>
</feature>
<gene>
    <name evidence="3" type="ordered locus">Emtol_1697</name>
</gene>
<evidence type="ECO:0000256" key="1">
    <source>
        <dbReference type="SAM" id="Phobius"/>
    </source>
</evidence>
<accession>A0ABM5N0I3</accession>
<dbReference type="EMBL" id="CP002961">
    <property type="protein sequence ID" value="AFK02840.1"/>
    <property type="molecule type" value="Genomic_DNA"/>
</dbReference>
<evidence type="ECO:0000259" key="2">
    <source>
        <dbReference type="Pfam" id="PF19313"/>
    </source>
</evidence>
<keyword evidence="1" id="KW-1133">Transmembrane helix</keyword>
<evidence type="ECO:0000313" key="3">
    <source>
        <dbReference type="EMBL" id="AFK02840.1"/>
    </source>
</evidence>
<name>A0ABM5N0I3_EMTOG</name>
<dbReference type="Pfam" id="PF19313">
    <property type="entry name" value="DUF5916"/>
    <property type="match status" value="1"/>
</dbReference>
<evidence type="ECO:0000313" key="4">
    <source>
        <dbReference type="Proteomes" id="UP000002875"/>
    </source>
</evidence>